<dbReference type="EMBL" id="AP018930">
    <property type="protein sequence ID" value="BBG25928.1"/>
    <property type="molecule type" value="Genomic_DNA"/>
</dbReference>
<dbReference type="Proteomes" id="UP000325030">
    <property type="component" value="Chromosome"/>
</dbReference>
<evidence type="ECO:0000313" key="2">
    <source>
        <dbReference type="EMBL" id="BBG25928.1"/>
    </source>
</evidence>
<organism evidence="2 3">
    <name type="scientific">Sulfuracidifex tepidarius</name>
    <dbReference type="NCBI Taxonomy" id="1294262"/>
    <lineage>
        <taxon>Archaea</taxon>
        <taxon>Thermoproteota</taxon>
        <taxon>Thermoprotei</taxon>
        <taxon>Sulfolobales</taxon>
        <taxon>Sulfolobaceae</taxon>
        <taxon>Sulfuracidifex</taxon>
    </lineage>
</organism>
<evidence type="ECO:0000313" key="3">
    <source>
        <dbReference type="Proteomes" id="UP000325030"/>
    </source>
</evidence>
<sequence length="144" mass="16851">MKNFNQESRLPPVLESEKPESRPEPNVRVIHNVGNSRPKAMVKEGWNYNENGEEVLIIESQDNQFIQNLYYKFTPPESNYKVKIDYSQGSDEIKFYFNSKLEKSILAIIYEEARKEGVSLEVEGNELKECLNENEEDPYQLIDN</sequence>
<accession>A0A510E1F8</accession>
<protein>
    <submittedName>
        <fullName evidence="2">Uncharacterized protein</fullName>
    </submittedName>
</protein>
<feature type="compositionally biased region" description="Basic and acidic residues" evidence="1">
    <location>
        <begin position="15"/>
        <end position="25"/>
    </location>
</feature>
<dbReference type="AlphaFoldDB" id="A0A510E1F8"/>
<proteinExistence type="predicted"/>
<evidence type="ECO:0000256" key="1">
    <source>
        <dbReference type="SAM" id="MobiDB-lite"/>
    </source>
</evidence>
<name>A0A510E1F8_9CREN</name>
<reference evidence="3" key="1">
    <citation type="submission" date="2018-09" db="EMBL/GenBank/DDBJ databases">
        <title>Complete Genome Sequencing of Sulfolobus sp. JCM 16834.</title>
        <authorList>
            <person name="Kato S."/>
            <person name="Itoh T."/>
            <person name="Ohkuma M."/>
        </authorList>
    </citation>
    <scope>NUCLEOTIDE SEQUENCE [LARGE SCALE GENOMIC DNA]</scope>
    <source>
        <strain evidence="3">IC-007</strain>
    </source>
</reference>
<dbReference type="RefSeq" id="WP_149564634.1">
    <property type="nucleotide sequence ID" value="NZ_AP018930.1"/>
</dbReference>
<dbReference type="GeneID" id="41716907"/>
<feature type="region of interest" description="Disordered" evidence="1">
    <location>
        <begin position="1"/>
        <end position="27"/>
    </location>
</feature>
<gene>
    <name evidence="2" type="ORF">IC007_0433</name>
</gene>